<sequence length="130" mass="14218">MGKPLARPPRAGAAERSRAQGRDGRRQPGLHPAQPPHRGGDCGCGERGRLRAVRGIADGAGEAVRRPDAVRRLRRSAAARADGDADVLRDVRQDCRFVGWVERSETHHLSRSCEVDGFRFALPILRISPV</sequence>
<dbReference type="AlphaFoldDB" id="A0A401TYR3"/>
<protein>
    <submittedName>
        <fullName evidence="2">Uncharacterized protein</fullName>
    </submittedName>
</protein>
<proteinExistence type="predicted"/>
<accession>A0A401TYR3</accession>
<evidence type="ECO:0000313" key="2">
    <source>
        <dbReference type="EMBL" id="GCC47779.1"/>
    </source>
</evidence>
<keyword evidence="3" id="KW-1185">Reference proteome</keyword>
<name>A0A401TYR3_CHIPU</name>
<feature type="non-terminal residue" evidence="2">
    <location>
        <position position="130"/>
    </location>
</feature>
<reference evidence="2 3" key="1">
    <citation type="journal article" date="2018" name="Nat. Ecol. Evol.">
        <title>Shark genomes provide insights into elasmobranch evolution and the origin of vertebrates.</title>
        <authorList>
            <person name="Hara Y"/>
            <person name="Yamaguchi K"/>
            <person name="Onimaru K"/>
            <person name="Kadota M"/>
            <person name="Koyanagi M"/>
            <person name="Keeley SD"/>
            <person name="Tatsumi K"/>
            <person name="Tanaka K"/>
            <person name="Motone F"/>
            <person name="Kageyama Y"/>
            <person name="Nozu R"/>
            <person name="Adachi N"/>
            <person name="Nishimura O"/>
            <person name="Nakagawa R"/>
            <person name="Tanegashima C"/>
            <person name="Kiyatake I"/>
            <person name="Matsumoto R"/>
            <person name="Murakumo K"/>
            <person name="Nishida K"/>
            <person name="Terakita A"/>
            <person name="Kuratani S"/>
            <person name="Sato K"/>
            <person name="Hyodo S Kuraku.S."/>
        </authorList>
    </citation>
    <scope>NUCLEOTIDE SEQUENCE [LARGE SCALE GENOMIC DNA]</scope>
</reference>
<gene>
    <name evidence="2" type="ORF">chiPu_0032017</name>
</gene>
<organism evidence="2 3">
    <name type="scientific">Chiloscyllium punctatum</name>
    <name type="common">Brownbanded bambooshark</name>
    <name type="synonym">Hemiscyllium punctatum</name>
    <dbReference type="NCBI Taxonomy" id="137246"/>
    <lineage>
        <taxon>Eukaryota</taxon>
        <taxon>Metazoa</taxon>
        <taxon>Chordata</taxon>
        <taxon>Craniata</taxon>
        <taxon>Vertebrata</taxon>
        <taxon>Chondrichthyes</taxon>
        <taxon>Elasmobranchii</taxon>
        <taxon>Galeomorphii</taxon>
        <taxon>Galeoidea</taxon>
        <taxon>Orectolobiformes</taxon>
        <taxon>Hemiscylliidae</taxon>
        <taxon>Chiloscyllium</taxon>
    </lineage>
</organism>
<comment type="caution">
    <text evidence="2">The sequence shown here is derived from an EMBL/GenBank/DDBJ whole genome shotgun (WGS) entry which is preliminary data.</text>
</comment>
<evidence type="ECO:0000313" key="3">
    <source>
        <dbReference type="Proteomes" id="UP000287033"/>
    </source>
</evidence>
<dbReference type="Proteomes" id="UP000287033">
    <property type="component" value="Unassembled WGS sequence"/>
</dbReference>
<feature type="region of interest" description="Disordered" evidence="1">
    <location>
        <begin position="1"/>
        <end position="45"/>
    </location>
</feature>
<feature type="compositionally biased region" description="Basic and acidic residues" evidence="1">
    <location>
        <begin position="13"/>
        <end position="26"/>
    </location>
</feature>
<evidence type="ECO:0000256" key="1">
    <source>
        <dbReference type="SAM" id="MobiDB-lite"/>
    </source>
</evidence>
<dbReference type="EMBL" id="BEZZ01225473">
    <property type="protein sequence ID" value="GCC47779.1"/>
    <property type="molecule type" value="Genomic_DNA"/>
</dbReference>